<dbReference type="PROSITE" id="PS51802">
    <property type="entry name" value="ZF_CCHHC"/>
    <property type="match status" value="1"/>
</dbReference>
<dbReference type="Pfam" id="PF01530">
    <property type="entry name" value="zf-C2HC"/>
    <property type="match status" value="1"/>
</dbReference>
<reference evidence="11 12" key="1">
    <citation type="journal article" date="2017" name="PLoS Biol.">
        <title>The sea cucumber genome provides insights into morphological evolution and visceral regeneration.</title>
        <authorList>
            <person name="Zhang X."/>
            <person name="Sun L."/>
            <person name="Yuan J."/>
            <person name="Sun Y."/>
            <person name="Gao Y."/>
            <person name="Zhang L."/>
            <person name="Li S."/>
            <person name="Dai H."/>
            <person name="Hamel J.F."/>
            <person name="Liu C."/>
            <person name="Yu Y."/>
            <person name="Liu S."/>
            <person name="Lin W."/>
            <person name="Guo K."/>
            <person name="Jin S."/>
            <person name="Xu P."/>
            <person name="Storey K.B."/>
            <person name="Huan P."/>
            <person name="Zhang T."/>
            <person name="Zhou Y."/>
            <person name="Zhang J."/>
            <person name="Lin C."/>
            <person name="Li X."/>
            <person name="Xing L."/>
            <person name="Huo D."/>
            <person name="Sun M."/>
            <person name="Wang L."/>
            <person name="Mercier A."/>
            <person name="Li F."/>
            <person name="Yang H."/>
            <person name="Xiang J."/>
        </authorList>
    </citation>
    <scope>NUCLEOTIDE SEQUENCE [LARGE SCALE GENOMIC DNA]</scope>
    <source>
        <strain evidence="11">Shaxun</strain>
        <tissue evidence="11">Muscle</tissue>
    </source>
</reference>
<dbReference type="Proteomes" id="UP000230750">
    <property type="component" value="Unassembled WGS sequence"/>
</dbReference>
<dbReference type="InterPro" id="IPR004092">
    <property type="entry name" value="Mbt"/>
</dbReference>
<feature type="region of interest" description="Disordered" evidence="10">
    <location>
        <begin position="236"/>
        <end position="267"/>
    </location>
</feature>
<keyword evidence="7" id="KW-0804">Transcription</keyword>
<keyword evidence="3" id="KW-0677">Repeat</keyword>
<evidence type="ECO:0000256" key="7">
    <source>
        <dbReference type="ARBA" id="ARBA00023163"/>
    </source>
</evidence>
<evidence type="ECO:0000256" key="3">
    <source>
        <dbReference type="ARBA" id="ARBA00022737"/>
    </source>
</evidence>
<gene>
    <name evidence="11" type="ORF">BSL78_20016</name>
</gene>
<evidence type="ECO:0000256" key="9">
    <source>
        <dbReference type="PROSITE-ProRule" id="PRU00459"/>
    </source>
</evidence>
<organism evidence="11 12">
    <name type="scientific">Stichopus japonicus</name>
    <name type="common">Sea cucumber</name>
    <dbReference type="NCBI Taxonomy" id="307972"/>
    <lineage>
        <taxon>Eukaryota</taxon>
        <taxon>Metazoa</taxon>
        <taxon>Echinodermata</taxon>
        <taxon>Eleutherozoa</taxon>
        <taxon>Echinozoa</taxon>
        <taxon>Holothuroidea</taxon>
        <taxon>Aspidochirotacea</taxon>
        <taxon>Aspidochirotida</taxon>
        <taxon>Stichopodidae</taxon>
        <taxon>Apostichopus</taxon>
    </lineage>
</organism>
<dbReference type="GO" id="GO:0005634">
    <property type="term" value="C:nucleus"/>
    <property type="evidence" value="ECO:0007669"/>
    <property type="project" value="UniProtKB-SubCell"/>
</dbReference>
<evidence type="ECO:0000256" key="2">
    <source>
        <dbReference type="ARBA" id="ARBA00022723"/>
    </source>
</evidence>
<evidence type="ECO:0000256" key="10">
    <source>
        <dbReference type="SAM" id="MobiDB-lite"/>
    </source>
</evidence>
<keyword evidence="2" id="KW-0479">Metal-binding</keyword>
<keyword evidence="12" id="KW-1185">Reference proteome</keyword>
<evidence type="ECO:0000256" key="5">
    <source>
        <dbReference type="ARBA" id="ARBA00022833"/>
    </source>
</evidence>
<dbReference type="PANTHER" id="PTHR12247">
    <property type="entry name" value="POLYCOMB GROUP PROTEIN"/>
    <property type="match status" value="1"/>
</dbReference>
<dbReference type="SMART" id="SM00561">
    <property type="entry name" value="MBT"/>
    <property type="match status" value="1"/>
</dbReference>
<protein>
    <submittedName>
        <fullName evidence="11">Putative lethal(3)malignant brain tumor-like protein 3-like</fullName>
    </submittedName>
</protein>
<dbReference type="Pfam" id="PF02820">
    <property type="entry name" value="MBT"/>
    <property type="match status" value="1"/>
</dbReference>
<dbReference type="STRING" id="307972.A0A2G8K533"/>
<dbReference type="GO" id="GO:0008270">
    <property type="term" value="F:zinc ion binding"/>
    <property type="evidence" value="ECO:0007669"/>
    <property type="project" value="UniProtKB-KW"/>
</dbReference>
<dbReference type="SUPFAM" id="SSF103637">
    <property type="entry name" value="CCHHC domain"/>
    <property type="match status" value="1"/>
</dbReference>
<evidence type="ECO:0000313" key="11">
    <source>
        <dbReference type="EMBL" id="PIK43127.1"/>
    </source>
</evidence>
<dbReference type="Gene3D" id="4.10.320.30">
    <property type="match status" value="1"/>
</dbReference>
<keyword evidence="4" id="KW-0863">Zinc-finger</keyword>
<comment type="subcellular location">
    <subcellularLocation>
        <location evidence="1">Nucleus</location>
    </subcellularLocation>
</comment>
<feature type="compositionally biased region" description="Basic and acidic residues" evidence="10">
    <location>
        <begin position="250"/>
        <end position="267"/>
    </location>
</feature>
<keyword evidence="8" id="KW-0539">Nucleus</keyword>
<dbReference type="SUPFAM" id="SSF63748">
    <property type="entry name" value="Tudor/PWWP/MBT"/>
    <property type="match status" value="2"/>
</dbReference>
<dbReference type="GO" id="GO:0003682">
    <property type="term" value="F:chromatin binding"/>
    <property type="evidence" value="ECO:0007669"/>
    <property type="project" value="TreeGrafter"/>
</dbReference>
<proteinExistence type="predicted"/>
<evidence type="ECO:0000256" key="6">
    <source>
        <dbReference type="ARBA" id="ARBA00023015"/>
    </source>
</evidence>
<comment type="caution">
    <text evidence="11">The sequence shown here is derived from an EMBL/GenBank/DDBJ whole genome shotgun (WGS) entry which is preliminary data.</text>
</comment>
<name>A0A2G8K533_STIJA</name>
<feature type="repeat" description="MBT" evidence="9">
    <location>
        <begin position="1"/>
        <end position="43"/>
    </location>
</feature>
<evidence type="ECO:0000313" key="12">
    <source>
        <dbReference type="Proteomes" id="UP000230750"/>
    </source>
</evidence>
<dbReference type="InterPro" id="IPR002515">
    <property type="entry name" value="Znf_C2H2C"/>
</dbReference>
<keyword evidence="5" id="KW-0862">Zinc</keyword>
<dbReference type="OrthoDB" id="8188861at2759"/>
<dbReference type="PROSITE" id="PS51079">
    <property type="entry name" value="MBT"/>
    <property type="match status" value="2"/>
</dbReference>
<dbReference type="GO" id="GO:0045892">
    <property type="term" value="P:negative regulation of DNA-templated transcription"/>
    <property type="evidence" value="ECO:0007669"/>
    <property type="project" value="TreeGrafter"/>
</dbReference>
<dbReference type="PANTHER" id="PTHR12247:SF131">
    <property type="entry name" value="LD05287P"/>
    <property type="match status" value="1"/>
</dbReference>
<evidence type="ECO:0000256" key="1">
    <source>
        <dbReference type="ARBA" id="ARBA00004123"/>
    </source>
</evidence>
<dbReference type="InterPro" id="IPR036060">
    <property type="entry name" value="Znf_C2H2C_sf"/>
</dbReference>
<keyword evidence="6" id="KW-0805">Transcription regulation</keyword>
<evidence type="ECO:0000256" key="4">
    <source>
        <dbReference type="ARBA" id="ARBA00022771"/>
    </source>
</evidence>
<feature type="repeat" description="MBT" evidence="9">
    <location>
        <begin position="52"/>
        <end position="109"/>
    </location>
</feature>
<dbReference type="AlphaFoldDB" id="A0A2G8K533"/>
<dbReference type="InterPro" id="IPR050548">
    <property type="entry name" value="PcG_chromatin_remod_factors"/>
</dbReference>
<evidence type="ECO:0000256" key="8">
    <source>
        <dbReference type="ARBA" id="ARBA00023242"/>
    </source>
</evidence>
<sequence length="360" mass="40590">MDNRFLIHFDAWDDCYDYWCDATSPYIHPVGWCETNNRPLTPTEHCPSPTKFSWTDYLTKTKSSAVPARAFKPRPPVDFIIGQKVEAVDKRNPLLVRVATIADIEDYKVNQAGCPTPGCSGLGHIKGAKYTGHHSAFGCPYSLMNLNKESALLDRLGPGRQSTTEDKKSPSVSPEILKSCCFVFKEMSNQRVRWLWPYTGKYPNHHKLSGCPLAEINQLDYVPPEQTVVKQAVAIPEKRRGRPPSTSKGFGKEKKSTRNSLKEERKTKNTVMKIKPKILYRHNSTISLMSAMSHIRQRSPSMLEQHAKLLQGSRPRLQYCRQVEPGGSSGICPQATWCNEHASKFAEEQIDGDISTTKPK</sequence>
<accession>A0A2G8K533</accession>
<dbReference type="EMBL" id="MRZV01000873">
    <property type="protein sequence ID" value="PIK43127.1"/>
    <property type="molecule type" value="Genomic_DNA"/>
</dbReference>
<dbReference type="Gene3D" id="2.30.30.140">
    <property type="match status" value="2"/>
</dbReference>
<dbReference type="GO" id="GO:0042393">
    <property type="term" value="F:histone binding"/>
    <property type="evidence" value="ECO:0007669"/>
    <property type="project" value="TreeGrafter"/>
</dbReference>